<dbReference type="RefSeq" id="WP_379881778.1">
    <property type="nucleotide sequence ID" value="NZ_JBHPON010000002.1"/>
</dbReference>
<sequence length="141" mass="16337">MSKRINIPHDESVVFIQRFGMGRVNQFVVIEYRSHIRTVLDNHLWRTLKNSNGDTFKTFGDFMEAELPEGAETRLEFVEQLCSQTPALLSKIKDAWGMQDREDAARSQIDAIMSRFGWQFVMSHLVKRCTATPLRGFLRGK</sequence>
<reference evidence="1 2" key="1">
    <citation type="submission" date="2024-09" db="EMBL/GenBank/DDBJ databases">
        <authorList>
            <person name="Zhang Z.-H."/>
        </authorList>
    </citation>
    <scope>NUCLEOTIDE SEQUENCE [LARGE SCALE GENOMIC DNA]</scope>
    <source>
        <strain evidence="1 2">HHTR114</strain>
    </source>
</reference>
<evidence type="ECO:0000313" key="2">
    <source>
        <dbReference type="Proteomes" id="UP001596116"/>
    </source>
</evidence>
<comment type="caution">
    <text evidence="1">The sequence shown here is derived from an EMBL/GenBank/DDBJ whole genome shotgun (WGS) entry which is preliminary data.</text>
</comment>
<protein>
    <submittedName>
        <fullName evidence="1">Uncharacterized protein</fullName>
    </submittedName>
</protein>
<dbReference type="Proteomes" id="UP001596116">
    <property type="component" value="Unassembled WGS sequence"/>
</dbReference>
<name>A0ABW1L0P7_9PROT</name>
<organism evidence="1 2">
    <name type="scientific">Hyphococcus aureus</name>
    <dbReference type="NCBI Taxonomy" id="2666033"/>
    <lineage>
        <taxon>Bacteria</taxon>
        <taxon>Pseudomonadati</taxon>
        <taxon>Pseudomonadota</taxon>
        <taxon>Alphaproteobacteria</taxon>
        <taxon>Parvularculales</taxon>
        <taxon>Parvularculaceae</taxon>
        <taxon>Hyphococcus</taxon>
    </lineage>
</organism>
<keyword evidence="2" id="KW-1185">Reference proteome</keyword>
<accession>A0ABW1L0P7</accession>
<evidence type="ECO:0000313" key="1">
    <source>
        <dbReference type="EMBL" id="MFC6036971.1"/>
    </source>
</evidence>
<dbReference type="EMBL" id="JBHPON010000002">
    <property type="protein sequence ID" value="MFC6036971.1"/>
    <property type="molecule type" value="Genomic_DNA"/>
</dbReference>
<proteinExistence type="predicted"/>
<gene>
    <name evidence="1" type="ORF">ACFMB1_15560</name>
</gene>